<dbReference type="OrthoDB" id="9794076at2"/>
<dbReference type="PANTHER" id="PTHR43826:SF3">
    <property type="entry name" value="GLUCOSE-6-PHOSPHATE EXCHANGER SLC37A4"/>
    <property type="match status" value="1"/>
</dbReference>
<dbReference type="GO" id="GO:0012505">
    <property type="term" value="C:endomembrane system"/>
    <property type="evidence" value="ECO:0007669"/>
    <property type="project" value="UniProtKB-SubCell"/>
</dbReference>
<sequence>MENAKLSKTSKPNLVAADGKHSRHAIIALSIAAVFFLFEFVTRVSPSTATETISADLGLSRAGLGVFSSLFFWIYAPMQIGVGLLLDRYGARRFVVPAIALCAGGMMLIGVAPSAFVAALGRILTGFGASFAFVGALYVVNHWFAPKRFALLSGLVNAVGMLGTAVGVIWLTSLVQSAGWRPSFIGIGVFGLALFVLALFAFRDAPSAGDSATHPSPIGPLKQVIKSPQVWLVACVGALVYMPINVYGGLWGNEELTADHGLSSVAAETAVSMVFWGMALGSVLWGAVSDALGHRKWIVFGCAILAMLAWSVVIFLPLTQLWIVSVLLFLGGLSCGGQMLTFAMAKEGQDQSTVGTVTAFVNMIGIGAALVFQPLVGVLLDFTDNDHALALSVVPLCLVLAAGLTVVLREPDQPHLRAKRRAE</sequence>
<feature type="transmembrane region" description="Helical" evidence="5">
    <location>
        <begin position="149"/>
        <end position="171"/>
    </location>
</feature>
<evidence type="ECO:0000256" key="5">
    <source>
        <dbReference type="SAM" id="Phobius"/>
    </source>
</evidence>
<feature type="transmembrane region" description="Helical" evidence="5">
    <location>
        <begin position="98"/>
        <end position="117"/>
    </location>
</feature>
<evidence type="ECO:0000259" key="6">
    <source>
        <dbReference type="PROSITE" id="PS50850"/>
    </source>
</evidence>
<keyword evidence="2 5" id="KW-0812">Transmembrane</keyword>
<gene>
    <name evidence="7" type="ORF">DA792_07155</name>
</gene>
<evidence type="ECO:0000256" key="2">
    <source>
        <dbReference type="ARBA" id="ARBA00022692"/>
    </source>
</evidence>
<evidence type="ECO:0000256" key="3">
    <source>
        <dbReference type="ARBA" id="ARBA00022989"/>
    </source>
</evidence>
<evidence type="ECO:0000313" key="8">
    <source>
        <dbReference type="Proteomes" id="UP000241447"/>
    </source>
</evidence>
<dbReference type="GO" id="GO:0016020">
    <property type="term" value="C:membrane"/>
    <property type="evidence" value="ECO:0007669"/>
    <property type="project" value="UniProtKB-ARBA"/>
</dbReference>
<feature type="transmembrane region" description="Helical" evidence="5">
    <location>
        <begin position="297"/>
        <end position="316"/>
    </location>
</feature>
<dbReference type="EMBL" id="CP028475">
    <property type="protein sequence ID" value="AVW90890.1"/>
    <property type="molecule type" value="Genomic_DNA"/>
</dbReference>
<dbReference type="PANTHER" id="PTHR43826">
    <property type="entry name" value="GLUCOSE-6-PHOSPHATE EXCHANGER SLC37A4"/>
    <property type="match status" value="1"/>
</dbReference>
<dbReference type="GO" id="GO:0035435">
    <property type="term" value="P:phosphate ion transmembrane transport"/>
    <property type="evidence" value="ECO:0007669"/>
    <property type="project" value="TreeGrafter"/>
</dbReference>
<dbReference type="RefSeq" id="WP_107719353.1">
    <property type="nucleotide sequence ID" value="NZ_CP028475.1"/>
</dbReference>
<feature type="transmembrane region" description="Helical" evidence="5">
    <location>
        <begin position="123"/>
        <end position="140"/>
    </location>
</feature>
<keyword evidence="4 5" id="KW-0472">Membrane</keyword>
<feature type="transmembrane region" description="Helical" evidence="5">
    <location>
        <begin position="230"/>
        <end position="250"/>
    </location>
</feature>
<dbReference type="AlphaFoldDB" id="A0A2R4M118"/>
<feature type="transmembrane region" description="Helical" evidence="5">
    <location>
        <begin position="183"/>
        <end position="202"/>
    </location>
</feature>
<feature type="transmembrane region" description="Helical" evidence="5">
    <location>
        <begin position="270"/>
        <end position="288"/>
    </location>
</feature>
<dbReference type="InterPro" id="IPR020846">
    <property type="entry name" value="MFS_dom"/>
</dbReference>
<evidence type="ECO:0000313" key="7">
    <source>
        <dbReference type="EMBL" id="AVW90890.1"/>
    </source>
</evidence>
<feature type="transmembrane region" description="Helical" evidence="5">
    <location>
        <begin position="388"/>
        <end position="408"/>
    </location>
</feature>
<name>A0A2R4M118_9RHOB</name>
<evidence type="ECO:0000256" key="1">
    <source>
        <dbReference type="ARBA" id="ARBA00004127"/>
    </source>
</evidence>
<protein>
    <recommendedName>
        <fullName evidence="6">Major facilitator superfamily (MFS) profile domain-containing protein</fullName>
    </recommendedName>
</protein>
<dbReference type="Pfam" id="PF07690">
    <property type="entry name" value="MFS_1"/>
    <property type="match status" value="1"/>
</dbReference>
<dbReference type="InterPro" id="IPR011701">
    <property type="entry name" value="MFS"/>
</dbReference>
<dbReference type="GO" id="GO:0061513">
    <property type="term" value="F:glucose 6-phosphate:phosphate antiporter activity"/>
    <property type="evidence" value="ECO:0007669"/>
    <property type="project" value="TreeGrafter"/>
</dbReference>
<keyword evidence="3 5" id="KW-1133">Transmembrane helix</keyword>
<dbReference type="InterPro" id="IPR036259">
    <property type="entry name" value="MFS_trans_sf"/>
</dbReference>
<dbReference type="PROSITE" id="PS50850">
    <property type="entry name" value="MFS"/>
    <property type="match status" value="1"/>
</dbReference>
<comment type="subcellular location">
    <subcellularLocation>
        <location evidence="1">Endomembrane system</location>
        <topology evidence="1">Multi-pass membrane protein</topology>
    </subcellularLocation>
</comment>
<feature type="transmembrane region" description="Helical" evidence="5">
    <location>
        <begin position="62"/>
        <end position="86"/>
    </location>
</feature>
<dbReference type="InterPro" id="IPR051337">
    <property type="entry name" value="OPA_Antiporter"/>
</dbReference>
<proteinExistence type="predicted"/>
<reference evidence="7 8" key="1">
    <citation type="submission" date="2018-03" db="EMBL/GenBank/DDBJ databases">
        <title>The Complete Genome of Celeribacter baekdonensis strain LH4, a Thiosulfate-Oxidizing Alphaproteobacterium Isolated from Gulf of Mexico Continental Slope Sediments.</title>
        <authorList>
            <person name="Flood B.E."/>
            <person name="Bailey J.V."/>
            <person name="Leprich D."/>
        </authorList>
    </citation>
    <scope>NUCLEOTIDE SEQUENCE [LARGE SCALE GENOMIC DNA]</scope>
    <source>
        <strain evidence="7 8">LH4</strain>
    </source>
</reference>
<dbReference type="SUPFAM" id="SSF103473">
    <property type="entry name" value="MFS general substrate transporter"/>
    <property type="match status" value="1"/>
</dbReference>
<accession>A0A2R4M118</accession>
<feature type="transmembrane region" description="Helical" evidence="5">
    <location>
        <begin position="322"/>
        <end position="345"/>
    </location>
</feature>
<dbReference type="Gene3D" id="1.20.1250.20">
    <property type="entry name" value="MFS general substrate transporter like domains"/>
    <property type="match status" value="2"/>
</dbReference>
<feature type="domain" description="Major facilitator superfamily (MFS) profile" evidence="6">
    <location>
        <begin position="25"/>
        <end position="413"/>
    </location>
</feature>
<dbReference type="KEGG" id="cbak:DA792_07155"/>
<evidence type="ECO:0000256" key="4">
    <source>
        <dbReference type="ARBA" id="ARBA00023136"/>
    </source>
</evidence>
<feature type="transmembrane region" description="Helical" evidence="5">
    <location>
        <begin position="21"/>
        <end position="42"/>
    </location>
</feature>
<feature type="transmembrane region" description="Helical" evidence="5">
    <location>
        <begin position="357"/>
        <end position="376"/>
    </location>
</feature>
<dbReference type="Proteomes" id="UP000241447">
    <property type="component" value="Chromosome"/>
</dbReference>
<organism evidence="7 8">
    <name type="scientific">Celeribacter baekdonensis</name>
    <dbReference type="NCBI Taxonomy" id="875171"/>
    <lineage>
        <taxon>Bacteria</taxon>
        <taxon>Pseudomonadati</taxon>
        <taxon>Pseudomonadota</taxon>
        <taxon>Alphaproteobacteria</taxon>
        <taxon>Rhodobacterales</taxon>
        <taxon>Roseobacteraceae</taxon>
        <taxon>Celeribacter</taxon>
    </lineage>
</organism>